<comment type="caution">
    <text evidence="2">The sequence shown here is derived from an EMBL/GenBank/DDBJ whole genome shotgun (WGS) entry which is preliminary data.</text>
</comment>
<protein>
    <submittedName>
        <fullName evidence="2">Uncharacterized protein</fullName>
    </submittedName>
</protein>
<proteinExistence type="predicted"/>
<dbReference type="RefSeq" id="WP_188752814.1">
    <property type="nucleotide sequence ID" value="NZ_BMIK01000015.1"/>
</dbReference>
<evidence type="ECO:0000256" key="1">
    <source>
        <dbReference type="SAM" id="Phobius"/>
    </source>
</evidence>
<reference evidence="3" key="1">
    <citation type="journal article" date="2019" name="Int. J. Syst. Evol. Microbiol.">
        <title>The Global Catalogue of Microorganisms (GCM) 10K type strain sequencing project: providing services to taxonomists for standard genome sequencing and annotation.</title>
        <authorList>
            <consortium name="The Broad Institute Genomics Platform"/>
            <consortium name="The Broad Institute Genome Sequencing Center for Infectious Disease"/>
            <person name="Wu L."/>
            <person name="Ma J."/>
        </authorList>
    </citation>
    <scope>NUCLEOTIDE SEQUENCE [LARGE SCALE GENOMIC DNA]</scope>
    <source>
        <strain evidence="3">CGMCC 1.15342</strain>
    </source>
</reference>
<accession>A0ABQ1MKE2</accession>
<dbReference type="Proteomes" id="UP000597338">
    <property type="component" value="Unassembled WGS sequence"/>
</dbReference>
<keyword evidence="1" id="KW-0472">Membrane</keyword>
<dbReference type="EMBL" id="BMIK01000015">
    <property type="protein sequence ID" value="GGC40360.1"/>
    <property type="molecule type" value="Genomic_DNA"/>
</dbReference>
<evidence type="ECO:0000313" key="2">
    <source>
        <dbReference type="EMBL" id="GGC40360.1"/>
    </source>
</evidence>
<feature type="transmembrane region" description="Helical" evidence="1">
    <location>
        <begin position="75"/>
        <end position="92"/>
    </location>
</feature>
<keyword evidence="3" id="KW-1185">Reference proteome</keyword>
<evidence type="ECO:0000313" key="3">
    <source>
        <dbReference type="Proteomes" id="UP000597338"/>
    </source>
</evidence>
<keyword evidence="1" id="KW-0812">Transmembrane</keyword>
<name>A0ABQ1MKE2_9SPHI</name>
<sequence length="153" mass="17607">MSNQEIEFNNFFGNEGGIYRGKLVEKPQLHSMLIFADKLIEKLNKSDNEVGLDIYVDVINNFSINACVGKKGERYFIGINIGVLVLLSNMLFRMFSSNNILTEIGDISKESTARKIHDAQIKNIQKLLDDFNEDPHQRTKPDWLLLPFFLNRL</sequence>
<keyword evidence="1" id="KW-1133">Transmembrane helix</keyword>
<gene>
    <name evidence="2" type="ORF">GCM10011386_35540</name>
</gene>
<organism evidence="2 3">
    <name type="scientific">Parapedobacter defluvii</name>
    <dbReference type="NCBI Taxonomy" id="2045106"/>
    <lineage>
        <taxon>Bacteria</taxon>
        <taxon>Pseudomonadati</taxon>
        <taxon>Bacteroidota</taxon>
        <taxon>Sphingobacteriia</taxon>
        <taxon>Sphingobacteriales</taxon>
        <taxon>Sphingobacteriaceae</taxon>
        <taxon>Parapedobacter</taxon>
    </lineage>
</organism>